<dbReference type="Gene3D" id="1.20.120.550">
    <property type="entry name" value="Membrane associated eicosanoid/glutathione metabolism-like domain"/>
    <property type="match status" value="1"/>
</dbReference>
<name>A0A0M8MTR6_9BASI</name>
<keyword evidence="3 5" id="KW-1133">Transmembrane helix</keyword>
<dbReference type="RefSeq" id="XP_017991262.1">
    <property type="nucleotide sequence ID" value="XM_018136394.1"/>
</dbReference>
<evidence type="ECO:0008006" key="8">
    <source>
        <dbReference type="Google" id="ProtNLM"/>
    </source>
</evidence>
<dbReference type="OrthoDB" id="2122304at2759"/>
<feature type="transmembrane region" description="Helical" evidence="5">
    <location>
        <begin position="12"/>
        <end position="33"/>
    </location>
</feature>
<protein>
    <recommendedName>
        <fullName evidence="8">MAPEG family protein</fullName>
    </recommendedName>
</protein>
<dbReference type="AlphaFoldDB" id="A0A0M8MTR6"/>
<dbReference type="Proteomes" id="UP000037751">
    <property type="component" value="Unassembled WGS sequence"/>
</dbReference>
<reference evidence="6 7" key="1">
    <citation type="submission" date="2015-07" db="EMBL/GenBank/DDBJ databases">
        <title>Draft Genome Sequence of Malassezia furfur CBS1878 and Malassezia pachydermatis CBS1879.</title>
        <authorList>
            <person name="Triana S."/>
            <person name="Ohm R."/>
            <person name="Gonzalez A."/>
            <person name="DeCock H."/>
            <person name="Restrepo S."/>
            <person name="Celis A."/>
        </authorList>
    </citation>
    <scope>NUCLEOTIDE SEQUENCE [LARGE SCALE GENOMIC DNA]</scope>
    <source>
        <strain evidence="6 7">CBS 1879</strain>
    </source>
</reference>
<sequence>MHSIKAYFVPEAPNYSLLALPVMFFLSMAPHWYSVAAVEQIRTADGFPLQSPRVFFMQLAARPVAGDKKSEHTPLERRILRCNACQQNGMENLPVFGLTLLCGIVAQLPGGYMNLLAVIYLVLRTMFNVAYIFTDSKSLATFRSMIFMGHGLIYFQVFVKSAFAVAGRK</sequence>
<evidence type="ECO:0000313" key="7">
    <source>
        <dbReference type="Proteomes" id="UP000037751"/>
    </source>
</evidence>
<comment type="subcellular location">
    <subcellularLocation>
        <location evidence="1">Membrane</location>
    </subcellularLocation>
</comment>
<comment type="caution">
    <text evidence="6">The sequence shown here is derived from an EMBL/GenBank/DDBJ whole genome shotgun (WGS) entry which is preliminary data.</text>
</comment>
<evidence type="ECO:0000256" key="1">
    <source>
        <dbReference type="ARBA" id="ARBA00004370"/>
    </source>
</evidence>
<gene>
    <name evidence="6" type="ORF">Malapachy_1898</name>
</gene>
<dbReference type="GO" id="GO:0016020">
    <property type="term" value="C:membrane"/>
    <property type="evidence" value="ECO:0007669"/>
    <property type="project" value="UniProtKB-SubCell"/>
</dbReference>
<evidence type="ECO:0000313" key="6">
    <source>
        <dbReference type="EMBL" id="KOS13630.1"/>
    </source>
</evidence>
<dbReference type="InterPro" id="IPR023352">
    <property type="entry name" value="MAPEG-like_dom_sf"/>
</dbReference>
<evidence type="ECO:0000256" key="3">
    <source>
        <dbReference type="ARBA" id="ARBA00022989"/>
    </source>
</evidence>
<dbReference type="InterPro" id="IPR001129">
    <property type="entry name" value="Membr-assoc_MAPEG"/>
</dbReference>
<evidence type="ECO:0000256" key="2">
    <source>
        <dbReference type="ARBA" id="ARBA00022692"/>
    </source>
</evidence>
<accession>A0A0M8MTR6</accession>
<dbReference type="VEuPathDB" id="FungiDB:Malapachy_1898"/>
<dbReference type="SUPFAM" id="SSF161084">
    <property type="entry name" value="MAPEG domain-like"/>
    <property type="match status" value="1"/>
</dbReference>
<evidence type="ECO:0000256" key="4">
    <source>
        <dbReference type="ARBA" id="ARBA00023136"/>
    </source>
</evidence>
<dbReference type="PANTHER" id="PTHR35371">
    <property type="entry name" value="INNER MEMBRANE PROTEIN"/>
    <property type="match status" value="1"/>
</dbReference>
<dbReference type="GeneID" id="28728269"/>
<organism evidence="6 7">
    <name type="scientific">Malassezia pachydermatis</name>
    <dbReference type="NCBI Taxonomy" id="77020"/>
    <lineage>
        <taxon>Eukaryota</taxon>
        <taxon>Fungi</taxon>
        <taxon>Dikarya</taxon>
        <taxon>Basidiomycota</taxon>
        <taxon>Ustilaginomycotina</taxon>
        <taxon>Malasseziomycetes</taxon>
        <taxon>Malasseziales</taxon>
        <taxon>Malasseziaceae</taxon>
        <taxon>Malassezia</taxon>
    </lineage>
</organism>
<feature type="transmembrane region" description="Helical" evidence="5">
    <location>
        <begin position="144"/>
        <end position="166"/>
    </location>
</feature>
<keyword evidence="7" id="KW-1185">Reference proteome</keyword>
<proteinExistence type="predicted"/>
<dbReference type="PANTHER" id="PTHR35371:SF1">
    <property type="entry name" value="BLR7753 PROTEIN"/>
    <property type="match status" value="1"/>
</dbReference>
<dbReference type="EMBL" id="LGAV01000005">
    <property type="protein sequence ID" value="KOS13630.1"/>
    <property type="molecule type" value="Genomic_DNA"/>
</dbReference>
<dbReference type="Pfam" id="PF01124">
    <property type="entry name" value="MAPEG"/>
    <property type="match status" value="1"/>
</dbReference>
<feature type="transmembrane region" description="Helical" evidence="5">
    <location>
        <begin position="98"/>
        <end position="123"/>
    </location>
</feature>
<evidence type="ECO:0000256" key="5">
    <source>
        <dbReference type="SAM" id="Phobius"/>
    </source>
</evidence>
<keyword evidence="4 5" id="KW-0472">Membrane</keyword>
<keyword evidence="2 5" id="KW-0812">Transmembrane</keyword>